<organism evidence="1 2">
    <name type="scientific">Vibrio echinoideorum</name>
    <dbReference type="NCBI Taxonomy" id="2100116"/>
    <lineage>
        <taxon>Bacteria</taxon>
        <taxon>Pseudomonadati</taxon>
        <taxon>Pseudomonadota</taxon>
        <taxon>Gammaproteobacteria</taxon>
        <taxon>Vibrionales</taxon>
        <taxon>Vibrionaceae</taxon>
        <taxon>Vibrio</taxon>
    </lineage>
</organism>
<evidence type="ECO:0000313" key="1">
    <source>
        <dbReference type="EMBL" id="MEL0611394.1"/>
    </source>
</evidence>
<protein>
    <submittedName>
        <fullName evidence="1">Recombinase A</fullName>
    </submittedName>
</protein>
<dbReference type="Proteomes" id="UP001377160">
    <property type="component" value="Unassembled WGS sequence"/>
</dbReference>
<name>A0ABU9FYV6_9VIBR</name>
<comment type="caution">
    <text evidence="1">The sequence shown here is derived from an EMBL/GenBank/DDBJ whole genome shotgun (WGS) entry which is preliminary data.</text>
</comment>
<evidence type="ECO:0000313" key="2">
    <source>
        <dbReference type="Proteomes" id="UP001377160"/>
    </source>
</evidence>
<accession>A0ABU9FYV6</accession>
<reference evidence="1 2" key="1">
    <citation type="submission" date="2024-02" db="EMBL/GenBank/DDBJ databases">
        <title>Bacteria isolated from the canopy kelp, Nereocystis luetkeana.</title>
        <authorList>
            <person name="Pfister C.A."/>
            <person name="Younker I.T."/>
            <person name="Light S.H."/>
        </authorList>
    </citation>
    <scope>NUCLEOTIDE SEQUENCE [LARGE SCALE GENOMIC DNA]</scope>
    <source>
        <strain evidence="1 2">TI.1.15</strain>
    </source>
</reference>
<proteinExistence type="predicted"/>
<dbReference type="EMBL" id="JBANDX010000220">
    <property type="protein sequence ID" value="MEL0611394.1"/>
    <property type="molecule type" value="Genomic_DNA"/>
</dbReference>
<feature type="non-terminal residue" evidence="1">
    <location>
        <position position="1"/>
    </location>
</feature>
<sequence>YQQVKVAIDQNPQAHELMSNMQIKSEKADLEKEVLKYARKGKGLTAIQQELRKRQIETSELPSLIDRLINEE</sequence>
<feature type="non-terminal residue" evidence="1">
    <location>
        <position position="72"/>
    </location>
</feature>
<keyword evidence="2" id="KW-1185">Reference proteome</keyword>
<gene>
    <name evidence="1" type="ORF">V8Z71_24275</name>
</gene>